<evidence type="ECO:0000313" key="4">
    <source>
        <dbReference type="Proteomes" id="UP001177744"/>
    </source>
</evidence>
<dbReference type="Proteomes" id="UP001177744">
    <property type="component" value="Unassembled WGS sequence"/>
</dbReference>
<evidence type="ECO:0000256" key="2">
    <source>
        <dbReference type="SAM" id="MobiDB-lite"/>
    </source>
</evidence>
<feature type="compositionally biased region" description="Low complexity" evidence="2">
    <location>
        <begin position="434"/>
        <end position="444"/>
    </location>
</feature>
<feature type="compositionally biased region" description="Basic and acidic residues" evidence="2">
    <location>
        <begin position="533"/>
        <end position="542"/>
    </location>
</feature>
<comment type="caution">
    <text evidence="3">The sequence shown here is derived from an EMBL/GenBank/DDBJ whole genome shotgun (WGS) entry which is preliminary data.</text>
</comment>
<dbReference type="PANTHER" id="PTHR22972:SF3">
    <property type="entry name" value="INACTIVE TYROSINE-PROTEIN KINASE PRAG1"/>
    <property type="match status" value="1"/>
</dbReference>
<dbReference type="InterPro" id="IPR051511">
    <property type="entry name" value="MitoQC_Scaffold_Kinases"/>
</dbReference>
<evidence type="ECO:0000256" key="1">
    <source>
        <dbReference type="ARBA" id="ARBA00038349"/>
    </source>
</evidence>
<feature type="compositionally biased region" description="Polar residues" evidence="2">
    <location>
        <begin position="453"/>
        <end position="465"/>
    </location>
</feature>
<dbReference type="GO" id="GO:0004672">
    <property type="term" value="F:protein kinase activity"/>
    <property type="evidence" value="ECO:0007669"/>
    <property type="project" value="TreeGrafter"/>
</dbReference>
<sequence length="643" mass="66639">MQQTIRLNPESLKMSACSDFVEHIWKPGSCKNCFCLRGDHQLSPTCPQPRAGGLLPPPRLPPRPEHCRLEDEGVNSSPYSKPTIAVKPTMLSSEASDVWTEAANLSPDTSQVIWRRATGKLPLPKQEDVPMVCLGSFRGVQKPAGPAAPADGPPRCPPVYAMVGLHSPGGRGERSTAFHPLSFPEEKAGREGKPTFPHQELTSGRESGHQKLAAFGSRMTPGCPKDPGVHPPPQPPREPLPSEDDSDQRCSPSGDSEGGEYCSILDCCPRSPAAKDTAQAEGPRHRAGGGARSPACWEPGMCVGPAEDGKQALSFPRECCGQGPAESPPRPASRKLSPPSEAASSSDGLSCGSASSGASSPFAPHLESDYCSLVKEPVPGKQQDSGCPAVTSSRCLGPTGEPKPPTHPREAVQPEPIYAESTKRKKALPVPSRPQGKAEQPAAGPGQGHGQGRTVSTWTQKTASGWSRDRDGPDVAPKVAATITIMAAYPKEDHRTIYLSSPDSAVGVQWLGQPGSQDPGAGDPEASAGQGKGSREGPHHDASQSTPKGRPAIPPKLSRGSPGGSPVSPSPSPLSDLSEGSSGGSTGPQPSSRCPADPAASCRANGVANHDSAKCPPPATAASASDQRRPRYQTGGPGAASAG</sequence>
<comment type="similarity">
    <text evidence="1">Belongs to the protein kinase superfamily.</text>
</comment>
<dbReference type="EMBL" id="JAULJE010000006">
    <property type="protein sequence ID" value="KAK1341813.1"/>
    <property type="molecule type" value="Genomic_DNA"/>
</dbReference>
<feature type="compositionally biased region" description="Low complexity" evidence="2">
    <location>
        <begin position="557"/>
        <end position="580"/>
    </location>
</feature>
<keyword evidence="4" id="KW-1185">Reference proteome</keyword>
<accession>A0AA40I2G6</accession>
<feature type="region of interest" description="Disordered" evidence="2">
    <location>
        <begin position="506"/>
        <end position="643"/>
    </location>
</feature>
<proteinExistence type="inferred from homology"/>
<feature type="region of interest" description="Disordered" evidence="2">
    <location>
        <begin position="272"/>
        <end position="475"/>
    </location>
</feature>
<feature type="compositionally biased region" description="Polar residues" evidence="2">
    <location>
        <begin position="382"/>
        <end position="394"/>
    </location>
</feature>
<dbReference type="AlphaFoldDB" id="A0AA40I2G6"/>
<dbReference type="PANTHER" id="PTHR22972">
    <property type="entry name" value="SERINE/THREONINE PROTEIN KINASE"/>
    <property type="match status" value="1"/>
</dbReference>
<feature type="compositionally biased region" description="Pro residues" evidence="2">
    <location>
        <begin position="229"/>
        <end position="239"/>
    </location>
</feature>
<feature type="region of interest" description="Disordered" evidence="2">
    <location>
        <begin position="184"/>
        <end position="259"/>
    </location>
</feature>
<feature type="compositionally biased region" description="Basic and acidic residues" evidence="2">
    <location>
        <begin position="184"/>
        <end position="193"/>
    </location>
</feature>
<gene>
    <name evidence="3" type="ORF">QTO34_016563</name>
</gene>
<protein>
    <submittedName>
        <fullName evidence="3">Uncharacterized protein</fullName>
    </submittedName>
</protein>
<evidence type="ECO:0000313" key="3">
    <source>
        <dbReference type="EMBL" id="KAK1341813.1"/>
    </source>
</evidence>
<name>A0AA40I2G6_CNENI</name>
<feature type="compositionally biased region" description="Low complexity" evidence="2">
    <location>
        <begin position="342"/>
        <end position="360"/>
    </location>
</feature>
<reference evidence="3" key="1">
    <citation type="submission" date="2023-06" db="EMBL/GenBank/DDBJ databases">
        <title>Reference genome for the Northern bat (Eptesicus nilssonii), a most northern bat species.</title>
        <authorList>
            <person name="Laine V.N."/>
            <person name="Pulliainen A.T."/>
            <person name="Lilley T.M."/>
        </authorList>
    </citation>
    <scope>NUCLEOTIDE SEQUENCE</scope>
    <source>
        <strain evidence="3">BLF_Eptnil</strain>
        <tissue evidence="3">Kidney</tissue>
    </source>
</reference>
<organism evidence="3 4">
    <name type="scientific">Cnephaeus nilssonii</name>
    <name type="common">Northern bat</name>
    <name type="synonym">Eptesicus nilssonii</name>
    <dbReference type="NCBI Taxonomy" id="3371016"/>
    <lineage>
        <taxon>Eukaryota</taxon>
        <taxon>Metazoa</taxon>
        <taxon>Chordata</taxon>
        <taxon>Craniata</taxon>
        <taxon>Vertebrata</taxon>
        <taxon>Euteleostomi</taxon>
        <taxon>Mammalia</taxon>
        <taxon>Eutheria</taxon>
        <taxon>Laurasiatheria</taxon>
        <taxon>Chiroptera</taxon>
        <taxon>Yangochiroptera</taxon>
        <taxon>Vespertilionidae</taxon>
        <taxon>Cnephaeus</taxon>
    </lineage>
</organism>